<evidence type="ECO:0000313" key="3">
    <source>
        <dbReference type="Proteomes" id="UP000838756"/>
    </source>
</evidence>
<dbReference type="AlphaFoldDB" id="A0A8S4S8N5"/>
<protein>
    <submittedName>
        <fullName evidence="2">Jg7756 protein</fullName>
    </submittedName>
</protein>
<organism evidence="2 3">
    <name type="scientific">Pararge aegeria aegeria</name>
    <dbReference type="NCBI Taxonomy" id="348720"/>
    <lineage>
        <taxon>Eukaryota</taxon>
        <taxon>Metazoa</taxon>
        <taxon>Ecdysozoa</taxon>
        <taxon>Arthropoda</taxon>
        <taxon>Hexapoda</taxon>
        <taxon>Insecta</taxon>
        <taxon>Pterygota</taxon>
        <taxon>Neoptera</taxon>
        <taxon>Endopterygota</taxon>
        <taxon>Lepidoptera</taxon>
        <taxon>Glossata</taxon>
        <taxon>Ditrysia</taxon>
        <taxon>Papilionoidea</taxon>
        <taxon>Nymphalidae</taxon>
        <taxon>Satyrinae</taxon>
        <taxon>Satyrini</taxon>
        <taxon>Parargina</taxon>
        <taxon>Pararge</taxon>
    </lineage>
</organism>
<proteinExistence type="predicted"/>
<dbReference type="Proteomes" id="UP000838756">
    <property type="component" value="Unassembled WGS sequence"/>
</dbReference>
<name>A0A8S4S8N5_9NEOP</name>
<reference evidence="2" key="1">
    <citation type="submission" date="2022-03" db="EMBL/GenBank/DDBJ databases">
        <authorList>
            <person name="Lindestad O."/>
        </authorList>
    </citation>
    <scope>NUCLEOTIDE SEQUENCE</scope>
</reference>
<feature type="region of interest" description="Disordered" evidence="1">
    <location>
        <begin position="32"/>
        <end position="54"/>
    </location>
</feature>
<sequence>MLAALPLWMAKLIRWPSGRTAREGEVQLPVHRGLRGGAGGATSPLPPGPAPAHCQVQCQGHARASAPCDCAPQCRSGRRRGPPSLSVPKRRRRIPHRGTVPAPTHSQNRQTLPASPKLMNYRGLSKRPAPVLVNFP</sequence>
<dbReference type="EMBL" id="CAKXAJ010025817">
    <property type="protein sequence ID" value="CAH2244290.1"/>
    <property type="molecule type" value="Genomic_DNA"/>
</dbReference>
<accession>A0A8S4S8N5</accession>
<gene>
    <name evidence="2" type="primary">jg7756</name>
    <name evidence="2" type="ORF">PAEG_LOCUS20259</name>
</gene>
<feature type="compositionally biased region" description="Polar residues" evidence="1">
    <location>
        <begin position="104"/>
        <end position="113"/>
    </location>
</feature>
<evidence type="ECO:0000256" key="1">
    <source>
        <dbReference type="SAM" id="MobiDB-lite"/>
    </source>
</evidence>
<evidence type="ECO:0000313" key="2">
    <source>
        <dbReference type="EMBL" id="CAH2244290.1"/>
    </source>
</evidence>
<comment type="caution">
    <text evidence="2">The sequence shown here is derived from an EMBL/GenBank/DDBJ whole genome shotgun (WGS) entry which is preliminary data.</text>
</comment>
<keyword evidence="3" id="KW-1185">Reference proteome</keyword>
<feature type="region of interest" description="Disordered" evidence="1">
    <location>
        <begin position="69"/>
        <end position="136"/>
    </location>
</feature>